<evidence type="ECO:0000313" key="1">
    <source>
        <dbReference type="EMBL" id="GBP58511.1"/>
    </source>
</evidence>
<dbReference type="Proteomes" id="UP000299102">
    <property type="component" value="Unassembled WGS sequence"/>
</dbReference>
<dbReference type="AlphaFoldDB" id="A0A4C1X469"/>
<reference evidence="1 2" key="1">
    <citation type="journal article" date="2019" name="Commun. Biol.">
        <title>The bagworm genome reveals a unique fibroin gene that provides high tensile strength.</title>
        <authorList>
            <person name="Kono N."/>
            <person name="Nakamura H."/>
            <person name="Ohtoshi R."/>
            <person name="Tomita M."/>
            <person name="Numata K."/>
            <person name="Arakawa K."/>
        </authorList>
    </citation>
    <scope>NUCLEOTIDE SEQUENCE [LARGE SCALE GENOMIC DNA]</scope>
</reference>
<protein>
    <submittedName>
        <fullName evidence="1">Uncharacterized protein</fullName>
    </submittedName>
</protein>
<evidence type="ECO:0000313" key="2">
    <source>
        <dbReference type="Proteomes" id="UP000299102"/>
    </source>
</evidence>
<proteinExistence type="predicted"/>
<accession>A0A4C1X469</accession>
<name>A0A4C1X469_EUMVA</name>
<comment type="caution">
    <text evidence="1">The sequence shown here is derived from an EMBL/GenBank/DDBJ whole genome shotgun (WGS) entry which is preliminary data.</text>
</comment>
<gene>
    <name evidence="1" type="ORF">EVAR_33861_1</name>
</gene>
<dbReference type="EMBL" id="BGZK01000737">
    <property type="protein sequence ID" value="GBP58511.1"/>
    <property type="molecule type" value="Genomic_DNA"/>
</dbReference>
<organism evidence="1 2">
    <name type="scientific">Eumeta variegata</name>
    <name type="common">Bagworm moth</name>
    <name type="synonym">Eumeta japonica</name>
    <dbReference type="NCBI Taxonomy" id="151549"/>
    <lineage>
        <taxon>Eukaryota</taxon>
        <taxon>Metazoa</taxon>
        <taxon>Ecdysozoa</taxon>
        <taxon>Arthropoda</taxon>
        <taxon>Hexapoda</taxon>
        <taxon>Insecta</taxon>
        <taxon>Pterygota</taxon>
        <taxon>Neoptera</taxon>
        <taxon>Endopterygota</taxon>
        <taxon>Lepidoptera</taxon>
        <taxon>Glossata</taxon>
        <taxon>Ditrysia</taxon>
        <taxon>Tineoidea</taxon>
        <taxon>Psychidae</taxon>
        <taxon>Oiketicinae</taxon>
        <taxon>Eumeta</taxon>
    </lineage>
</organism>
<sequence length="134" mass="15336">MVVRILEEVYLEFLITIVRMITVRTIAQWSSLEEVICTESDKAIVIHTGTVFKVILVVILKQTNRVRPTHKNPIVVQVNFFFFIFEEQTSMKATRELSPPMNICNPREVTSALPLSYVGVGLSDGWGNVLRERE</sequence>
<keyword evidence="2" id="KW-1185">Reference proteome</keyword>